<keyword evidence="7 8" id="KW-0472">Membrane</keyword>
<sequence>MQRRAFKLAFQKTLPIMAGFIFLAGTYGIYMHQNGFNFLYPTLMAATIFGGSVEFVIANLLLGKFDPWLVLFLTLIINSRHLFYGISMLDKYRGAGLKKIFLMFGMCDETFVLNYSIEVPNSVDRRAFMFYVTLLDYAYWVFGAFLGGVLGGLIPFKIPGIEFVMTALFLVLFANQFMNEKNHFSSIVGIIWAILALFVFGGQLFLVISMTLMVITLAIKFRREAAK</sequence>
<dbReference type="AlphaFoldDB" id="A0A976X4W1"/>
<evidence type="ECO:0000256" key="3">
    <source>
        <dbReference type="ARBA" id="ARBA00022448"/>
    </source>
</evidence>
<dbReference type="InterPro" id="IPR011606">
    <property type="entry name" value="Brnchd-chn_aa_trnsp_permease"/>
</dbReference>
<dbReference type="Pfam" id="PF03591">
    <property type="entry name" value="AzlC"/>
    <property type="match status" value="1"/>
</dbReference>
<organism evidence="9 10">
    <name type="scientific">Nicoliella spurrieriana</name>
    <dbReference type="NCBI Taxonomy" id="2925830"/>
    <lineage>
        <taxon>Bacteria</taxon>
        <taxon>Bacillati</taxon>
        <taxon>Bacillota</taxon>
        <taxon>Bacilli</taxon>
        <taxon>Lactobacillales</taxon>
        <taxon>Lactobacillaceae</taxon>
        <taxon>Nicoliella</taxon>
    </lineage>
</organism>
<dbReference type="RefSeq" id="WP_260115746.1">
    <property type="nucleotide sequence ID" value="NZ_CP093360.1"/>
</dbReference>
<keyword evidence="5 8" id="KW-0812">Transmembrane</keyword>
<evidence type="ECO:0000256" key="6">
    <source>
        <dbReference type="ARBA" id="ARBA00022989"/>
    </source>
</evidence>
<feature type="transmembrane region" description="Helical" evidence="8">
    <location>
        <begin position="68"/>
        <end position="88"/>
    </location>
</feature>
<evidence type="ECO:0000256" key="4">
    <source>
        <dbReference type="ARBA" id="ARBA00022475"/>
    </source>
</evidence>
<gene>
    <name evidence="9" type="ORF">MOO44_01045</name>
</gene>
<reference evidence="9" key="1">
    <citation type="journal article" date="2022" name="Int. J. Syst. Evol. Microbiol.">
        <title>Apilactobacillus apisilvae sp. nov., Nicolia spurrieriana gen. nov. sp. nov., Bombilactobacillus folatiphilus sp. nov. and Bombilactobacillus thymidiniphilus sp. nov., four new lactic acid bacterial isolates from stingless bees Tetragonula carbonaria and Austroplebeia australis.</title>
        <authorList>
            <person name="Oliphant S.A."/>
            <person name="Watson-Haigh N.S."/>
            <person name="Sumby K.M."/>
            <person name="Gardner J."/>
            <person name="Groom S."/>
            <person name="Jiranek V."/>
        </authorList>
    </citation>
    <scope>NUCLEOTIDE SEQUENCE</scope>
    <source>
        <strain evidence="9">SGEP1_A5</strain>
    </source>
</reference>
<dbReference type="KEGG" id="lbe:MOO44_01045"/>
<keyword evidence="10" id="KW-1185">Reference proteome</keyword>
<evidence type="ECO:0000256" key="7">
    <source>
        <dbReference type="ARBA" id="ARBA00023136"/>
    </source>
</evidence>
<feature type="transmembrane region" description="Helical" evidence="8">
    <location>
        <begin position="190"/>
        <end position="219"/>
    </location>
</feature>
<feature type="transmembrane region" description="Helical" evidence="8">
    <location>
        <begin position="161"/>
        <end position="178"/>
    </location>
</feature>
<keyword evidence="4" id="KW-1003">Cell membrane</keyword>
<feature type="transmembrane region" description="Helical" evidence="8">
    <location>
        <begin position="38"/>
        <end position="62"/>
    </location>
</feature>
<evidence type="ECO:0000256" key="8">
    <source>
        <dbReference type="SAM" id="Phobius"/>
    </source>
</evidence>
<name>A0A976X4W1_9LACO</name>
<evidence type="ECO:0000256" key="2">
    <source>
        <dbReference type="ARBA" id="ARBA00010735"/>
    </source>
</evidence>
<feature type="transmembrane region" description="Helical" evidence="8">
    <location>
        <begin position="137"/>
        <end position="154"/>
    </location>
</feature>
<accession>A0A976X4W1</accession>
<dbReference type="Proteomes" id="UP000831181">
    <property type="component" value="Plasmid p1unnamed"/>
</dbReference>
<geneLocation type="plasmid" evidence="9 10">
    <name>p1unnamed</name>
</geneLocation>
<evidence type="ECO:0000256" key="5">
    <source>
        <dbReference type="ARBA" id="ARBA00022692"/>
    </source>
</evidence>
<evidence type="ECO:0000313" key="9">
    <source>
        <dbReference type="EMBL" id="UQS85937.1"/>
    </source>
</evidence>
<dbReference type="PANTHER" id="PTHR34979">
    <property type="entry name" value="INNER MEMBRANE PROTEIN YGAZ"/>
    <property type="match status" value="1"/>
</dbReference>
<feature type="transmembrane region" description="Helical" evidence="8">
    <location>
        <begin position="12"/>
        <end position="31"/>
    </location>
</feature>
<dbReference type="GO" id="GO:0005886">
    <property type="term" value="C:plasma membrane"/>
    <property type="evidence" value="ECO:0007669"/>
    <property type="project" value="UniProtKB-SubCell"/>
</dbReference>
<comment type="subcellular location">
    <subcellularLocation>
        <location evidence="1">Cell membrane</location>
        <topology evidence="1">Multi-pass membrane protein</topology>
    </subcellularLocation>
</comment>
<keyword evidence="6 8" id="KW-1133">Transmembrane helix</keyword>
<keyword evidence="9" id="KW-0614">Plasmid</keyword>
<evidence type="ECO:0000256" key="1">
    <source>
        <dbReference type="ARBA" id="ARBA00004651"/>
    </source>
</evidence>
<protein>
    <submittedName>
        <fullName evidence="9">AzlC family ABC transporter permease</fullName>
    </submittedName>
</protein>
<keyword evidence="3" id="KW-0813">Transport</keyword>
<dbReference type="PANTHER" id="PTHR34979:SF1">
    <property type="entry name" value="INNER MEMBRANE PROTEIN YGAZ"/>
    <property type="match status" value="1"/>
</dbReference>
<proteinExistence type="inferred from homology"/>
<dbReference type="GO" id="GO:1903785">
    <property type="term" value="P:L-valine transmembrane transport"/>
    <property type="evidence" value="ECO:0007669"/>
    <property type="project" value="TreeGrafter"/>
</dbReference>
<dbReference type="EMBL" id="CP093360">
    <property type="protein sequence ID" value="UQS85937.1"/>
    <property type="molecule type" value="Genomic_DNA"/>
</dbReference>
<comment type="similarity">
    <text evidence="2">Belongs to the AzlC family.</text>
</comment>
<evidence type="ECO:0000313" key="10">
    <source>
        <dbReference type="Proteomes" id="UP000831181"/>
    </source>
</evidence>